<keyword evidence="5 9" id="KW-0238">DNA-binding</keyword>
<keyword evidence="6 9" id="KW-0371">Homeobox</keyword>
<evidence type="ECO:0000256" key="10">
    <source>
        <dbReference type="RuleBase" id="RU000682"/>
    </source>
</evidence>
<evidence type="ECO:0000256" key="3">
    <source>
        <dbReference type="ARBA" id="ARBA00022473"/>
    </source>
</evidence>
<dbReference type="SMART" id="SM00389">
    <property type="entry name" value="HOX"/>
    <property type="match status" value="1"/>
</dbReference>
<keyword evidence="8 9" id="KW-0539">Nucleus</keyword>
<dbReference type="GO" id="GO:0005634">
    <property type="term" value="C:nucleus"/>
    <property type="evidence" value="ECO:0007669"/>
    <property type="project" value="UniProtKB-SubCell"/>
</dbReference>
<dbReference type="InterPro" id="IPR001356">
    <property type="entry name" value="HD"/>
</dbReference>
<protein>
    <submittedName>
        <fullName evidence="12">HOXB13y</fullName>
    </submittedName>
</protein>
<dbReference type="GO" id="GO:0003677">
    <property type="term" value="F:DNA binding"/>
    <property type="evidence" value="ECO:0007669"/>
    <property type="project" value="UniProtKB-UniRule"/>
</dbReference>
<dbReference type="PANTHER" id="PTHR45804">
    <property type="entry name" value="SEGMENTATION PROTEIN FUSHI TARAZU-LIKE PROTEIN"/>
    <property type="match status" value="1"/>
</dbReference>
<proteinExistence type="inferred from homology"/>
<evidence type="ECO:0000259" key="11">
    <source>
        <dbReference type="PROSITE" id="PS50071"/>
    </source>
</evidence>
<evidence type="ECO:0000256" key="1">
    <source>
        <dbReference type="ARBA" id="ARBA00004123"/>
    </source>
</evidence>
<dbReference type="PROSITE" id="PS00027">
    <property type="entry name" value="HOMEOBOX_1"/>
    <property type="match status" value="1"/>
</dbReference>
<dbReference type="EMBL" id="KM102161">
    <property type="protein sequence ID" value="AIM47976.1"/>
    <property type="molecule type" value="Genomic_DNA"/>
</dbReference>
<dbReference type="InterPro" id="IPR051003">
    <property type="entry name" value="AP_axis_regulatory_Homeobox"/>
</dbReference>
<keyword evidence="4" id="KW-0805">Transcription regulation</keyword>
<keyword evidence="3" id="KW-0217">Developmental protein</keyword>
<dbReference type="InterPro" id="IPR017970">
    <property type="entry name" value="Homeobox_CS"/>
</dbReference>
<dbReference type="Pfam" id="PF00046">
    <property type="entry name" value="Homeodomain"/>
    <property type="match status" value="1"/>
</dbReference>
<evidence type="ECO:0000256" key="5">
    <source>
        <dbReference type="ARBA" id="ARBA00023125"/>
    </source>
</evidence>
<sequence>MSTFGIGECDMSTSAGLDKVMFVYDSSSSDERNKNLMALSSLGSHPSALLHTSSYSAVEASASASVETPCPGLPQCSSTPLSCGYFGNTYYPCRMGRGSLKAYPQSSSLSSYPAEKYIDTHPSEEYCGRAKEFPFYHGYGSPYQPVASYLDPVMQTIGSGEPRRPMEGYQPWPLASGWGSQMYQHKDQSHGGHIWKPALTDCMIHQPDVGSFRRDKKKRVPYTKAQLKDLEREYAASKFITKDKRRHISAMTNLSERQITIWFQNRRVKEKKCMLKSKTSAP</sequence>
<dbReference type="InterPro" id="IPR009057">
    <property type="entry name" value="Homeodomain-like_sf"/>
</dbReference>
<keyword evidence="7" id="KW-0804">Transcription</keyword>
<comment type="subcellular location">
    <subcellularLocation>
        <location evidence="1 9 10">Nucleus</location>
    </subcellularLocation>
</comment>
<evidence type="ECO:0000256" key="4">
    <source>
        <dbReference type="ARBA" id="ARBA00023015"/>
    </source>
</evidence>
<dbReference type="GO" id="GO:0031101">
    <property type="term" value="P:fin regeneration"/>
    <property type="evidence" value="ECO:0007669"/>
    <property type="project" value="UniProtKB-ARBA"/>
</dbReference>
<organism evidence="12">
    <name type="scientific">Pantodon buchholzi</name>
    <name type="common">Freshwater butterflyfish</name>
    <dbReference type="NCBI Taxonomy" id="8276"/>
    <lineage>
        <taxon>Eukaryota</taxon>
        <taxon>Metazoa</taxon>
        <taxon>Chordata</taxon>
        <taxon>Craniata</taxon>
        <taxon>Vertebrata</taxon>
        <taxon>Euteleostomi</taxon>
        <taxon>Actinopterygii</taxon>
        <taxon>Neopterygii</taxon>
        <taxon>Teleostei</taxon>
        <taxon>Osteoglossocephala</taxon>
        <taxon>Osteoglossomorpha</taxon>
        <taxon>Osteoglossiformes</taxon>
        <taxon>Pantodontidae</taxon>
        <taxon>Pantodon</taxon>
    </lineage>
</organism>
<dbReference type="Gene3D" id="1.10.10.60">
    <property type="entry name" value="Homeodomain-like"/>
    <property type="match status" value="1"/>
</dbReference>
<dbReference type="PANTHER" id="PTHR45804:SF6">
    <property type="entry name" value="HOMEOBOX PROTEIN HOX-B13"/>
    <property type="match status" value="1"/>
</dbReference>
<dbReference type="GO" id="GO:0000981">
    <property type="term" value="F:DNA-binding transcription factor activity, RNA polymerase II-specific"/>
    <property type="evidence" value="ECO:0007669"/>
    <property type="project" value="InterPro"/>
</dbReference>
<evidence type="ECO:0000256" key="7">
    <source>
        <dbReference type="ARBA" id="ARBA00023163"/>
    </source>
</evidence>
<feature type="DNA-binding region" description="Homeobox" evidence="9">
    <location>
        <begin position="215"/>
        <end position="274"/>
    </location>
</feature>
<feature type="domain" description="Homeobox" evidence="11">
    <location>
        <begin position="213"/>
        <end position="273"/>
    </location>
</feature>
<evidence type="ECO:0000256" key="9">
    <source>
        <dbReference type="PROSITE-ProRule" id="PRU00108"/>
    </source>
</evidence>
<dbReference type="CDD" id="cd00086">
    <property type="entry name" value="homeodomain"/>
    <property type="match status" value="1"/>
</dbReference>
<dbReference type="Pfam" id="PF12284">
    <property type="entry name" value="HoxA13_N"/>
    <property type="match status" value="1"/>
</dbReference>
<evidence type="ECO:0000256" key="8">
    <source>
        <dbReference type="ARBA" id="ARBA00023242"/>
    </source>
</evidence>
<accession>A0A088FSI3</accession>
<evidence type="ECO:0000256" key="2">
    <source>
        <dbReference type="ARBA" id="ARBA00006317"/>
    </source>
</evidence>
<dbReference type="FunFam" id="1.10.10.60:FF:000130">
    <property type="entry name" value="Homeobox protein Hox-D12"/>
    <property type="match status" value="1"/>
</dbReference>
<dbReference type="InterPro" id="IPR022067">
    <property type="entry name" value="HoxA13_N"/>
</dbReference>
<evidence type="ECO:0000256" key="6">
    <source>
        <dbReference type="ARBA" id="ARBA00023155"/>
    </source>
</evidence>
<dbReference type="AlphaFoldDB" id="A0A088FSI3"/>
<name>A0A088FSI3_PANBU</name>
<evidence type="ECO:0000313" key="12">
    <source>
        <dbReference type="EMBL" id="AIM47976.1"/>
    </source>
</evidence>
<comment type="similarity">
    <text evidence="2">Belongs to the Abd-B homeobox family.</text>
</comment>
<dbReference type="SUPFAM" id="SSF46689">
    <property type="entry name" value="Homeodomain-like"/>
    <property type="match status" value="1"/>
</dbReference>
<reference evidence="12" key="1">
    <citation type="journal article" date="2014" name="Mol. Biol. Evol.">
        <title>Enigmatic Orthology Relationships between Hox Clusters of the African Butterfly Fish and Other Teleosts Following Ancient Whole-Genome Duplication.</title>
        <authorList>
            <person name="Martin K.J."/>
            <person name="Holland P.W."/>
        </authorList>
    </citation>
    <scope>NUCLEOTIDE SEQUENCE</scope>
</reference>
<dbReference type="PROSITE" id="PS50071">
    <property type="entry name" value="HOMEOBOX_2"/>
    <property type="match status" value="1"/>
</dbReference>
<gene>
    <name evidence="12" type="primary">hoxb13y</name>
</gene>